<comment type="subcellular location">
    <subcellularLocation>
        <location evidence="1">Membrane</location>
        <topology evidence="1">Single-pass membrane protein</topology>
    </subcellularLocation>
</comment>
<organism evidence="6 7">
    <name type="scientific">Chitinophaga flava</name>
    <dbReference type="NCBI Taxonomy" id="2259036"/>
    <lineage>
        <taxon>Bacteria</taxon>
        <taxon>Pseudomonadati</taxon>
        <taxon>Bacteroidota</taxon>
        <taxon>Chitinophagia</taxon>
        <taxon>Chitinophagales</taxon>
        <taxon>Chitinophagaceae</taxon>
        <taxon>Chitinophaga</taxon>
    </lineage>
</organism>
<evidence type="ECO:0000313" key="6">
    <source>
        <dbReference type="EMBL" id="RBL92047.1"/>
    </source>
</evidence>
<dbReference type="EMBL" id="QFFJ01000001">
    <property type="protein sequence ID" value="RBL92047.1"/>
    <property type="molecule type" value="Genomic_DNA"/>
</dbReference>
<evidence type="ECO:0000256" key="1">
    <source>
        <dbReference type="ARBA" id="ARBA00004167"/>
    </source>
</evidence>
<keyword evidence="2 5" id="KW-0812">Transmembrane</keyword>
<dbReference type="PANTHER" id="PTHR30386:SF26">
    <property type="entry name" value="TRANSPORT PROTEIN COMB"/>
    <property type="match status" value="1"/>
</dbReference>
<evidence type="ECO:0000256" key="3">
    <source>
        <dbReference type="ARBA" id="ARBA00022989"/>
    </source>
</evidence>
<name>A0A365Y0C9_9BACT</name>
<evidence type="ECO:0000313" key="7">
    <source>
        <dbReference type="Proteomes" id="UP000253410"/>
    </source>
</evidence>
<evidence type="ECO:0000256" key="4">
    <source>
        <dbReference type="ARBA" id="ARBA00023136"/>
    </source>
</evidence>
<accession>A0A365Y0C9</accession>
<keyword evidence="7" id="KW-1185">Reference proteome</keyword>
<dbReference type="OrthoDB" id="1185779at2"/>
<sequence length="351" mass="39945">MNNTTQRQAMKLKFTHQPAMPANMTPVKTAKKINWGRWIYLAILAIALISFSVWLFNRLFYYHAVGQLRRQSVVVNFPYDVRVLQYLVKEGDSIRQGQPLFRYTRDFRQASNDLAYREVTMDHADAKERLNIIRTIEQKKAERSALLAQQRIYQQEKEAQQLKVYLDVAPATSVDDANRQSAMLGAKATALAAEIKALENYAAQLSGLQKQTTAAVAAQAANADSTTETYYAPVHGRLDRLHTPAQEVAYRSSEVTSILQQDQYIQAYLEQDDLLHFSENDRVELLFPGKIKSEGVIVRIYEELAKTPAELRLTDRPAARKLVAEIRPSSGARWPAQNILSVEISRKRSLF</sequence>
<dbReference type="RefSeq" id="WP_113614649.1">
    <property type="nucleotide sequence ID" value="NZ_QFFJ01000001.1"/>
</dbReference>
<dbReference type="Proteomes" id="UP000253410">
    <property type="component" value="Unassembled WGS sequence"/>
</dbReference>
<proteinExistence type="predicted"/>
<dbReference type="InterPro" id="IPR050739">
    <property type="entry name" value="MFP"/>
</dbReference>
<keyword evidence="4 5" id="KW-0472">Membrane</keyword>
<feature type="transmembrane region" description="Helical" evidence="5">
    <location>
        <begin position="38"/>
        <end position="56"/>
    </location>
</feature>
<comment type="caution">
    <text evidence="6">The sequence shown here is derived from an EMBL/GenBank/DDBJ whole genome shotgun (WGS) entry which is preliminary data.</text>
</comment>
<evidence type="ECO:0008006" key="8">
    <source>
        <dbReference type="Google" id="ProtNLM"/>
    </source>
</evidence>
<dbReference type="AlphaFoldDB" id="A0A365Y0C9"/>
<protein>
    <recommendedName>
        <fullName evidence="8">RND efflux pump membrane fusion protein barrel-sandwich domain-containing protein</fullName>
    </recommendedName>
</protein>
<gene>
    <name evidence="6" type="ORF">DF182_05490</name>
</gene>
<dbReference type="PANTHER" id="PTHR30386">
    <property type="entry name" value="MEMBRANE FUSION SUBUNIT OF EMRAB-TOLC MULTIDRUG EFFLUX PUMP"/>
    <property type="match status" value="1"/>
</dbReference>
<dbReference type="GO" id="GO:0016020">
    <property type="term" value="C:membrane"/>
    <property type="evidence" value="ECO:0007669"/>
    <property type="project" value="UniProtKB-SubCell"/>
</dbReference>
<evidence type="ECO:0000256" key="2">
    <source>
        <dbReference type="ARBA" id="ARBA00022692"/>
    </source>
</evidence>
<reference evidence="6 7" key="1">
    <citation type="submission" date="2018-05" db="EMBL/GenBank/DDBJ databases">
        <title>Chitinophaga sp. K3CV102501T nov., isolated from isolated from a monsoon evergreen broad-leaved forest soil.</title>
        <authorList>
            <person name="Lv Y."/>
        </authorList>
    </citation>
    <scope>NUCLEOTIDE SEQUENCE [LARGE SCALE GENOMIC DNA]</scope>
    <source>
        <strain evidence="6 7">GDMCC 1.1325</strain>
    </source>
</reference>
<keyword evidence="3 5" id="KW-1133">Transmembrane helix</keyword>
<evidence type="ECO:0000256" key="5">
    <source>
        <dbReference type="SAM" id="Phobius"/>
    </source>
</evidence>